<dbReference type="InterPro" id="IPR041464">
    <property type="entry name" value="TubC_N"/>
</dbReference>
<dbReference type="InterPro" id="IPR044894">
    <property type="entry name" value="TubC_N_sf"/>
</dbReference>
<dbReference type="InterPro" id="IPR001242">
    <property type="entry name" value="Condensation_dom"/>
</dbReference>
<feature type="non-terminal residue" evidence="3">
    <location>
        <position position="520"/>
    </location>
</feature>
<dbReference type="SUPFAM" id="SSF52777">
    <property type="entry name" value="CoA-dependent acyltransferases"/>
    <property type="match status" value="2"/>
</dbReference>
<evidence type="ECO:0000259" key="1">
    <source>
        <dbReference type="Pfam" id="PF00668"/>
    </source>
</evidence>
<feature type="domain" description="TubC N-terminal docking" evidence="2">
    <location>
        <begin position="4"/>
        <end position="49"/>
    </location>
</feature>
<dbReference type="STRING" id="634771.SAMN04488128_1282"/>
<keyword evidence="4" id="KW-1185">Reference proteome</keyword>
<dbReference type="Pfam" id="PF00668">
    <property type="entry name" value="Condensation"/>
    <property type="match status" value="1"/>
</dbReference>
<proteinExistence type="predicted"/>
<feature type="domain" description="Condensation" evidence="1">
    <location>
        <begin position="68"/>
        <end position="490"/>
    </location>
</feature>
<dbReference type="Proteomes" id="UP000190367">
    <property type="component" value="Unassembled WGS sequence"/>
</dbReference>
<dbReference type="GO" id="GO:0003824">
    <property type="term" value="F:catalytic activity"/>
    <property type="evidence" value="ECO:0007669"/>
    <property type="project" value="InterPro"/>
</dbReference>
<dbReference type="GO" id="GO:0005829">
    <property type="term" value="C:cytosol"/>
    <property type="evidence" value="ECO:0007669"/>
    <property type="project" value="TreeGrafter"/>
</dbReference>
<organism evidence="3 4">
    <name type="scientific">Chitinophaga eiseniae</name>
    <dbReference type="NCBI Taxonomy" id="634771"/>
    <lineage>
        <taxon>Bacteria</taxon>
        <taxon>Pseudomonadati</taxon>
        <taxon>Bacteroidota</taxon>
        <taxon>Chitinophagia</taxon>
        <taxon>Chitinophagales</taxon>
        <taxon>Chitinophagaceae</taxon>
        <taxon>Chitinophaga</taxon>
    </lineage>
</organism>
<dbReference type="GO" id="GO:0031177">
    <property type="term" value="F:phosphopantetheine binding"/>
    <property type="evidence" value="ECO:0007669"/>
    <property type="project" value="TreeGrafter"/>
</dbReference>
<dbReference type="Gene3D" id="3.30.559.30">
    <property type="entry name" value="Nonribosomal peptide synthetase, condensation domain"/>
    <property type="match status" value="1"/>
</dbReference>
<dbReference type="Gene3D" id="3.30.559.10">
    <property type="entry name" value="Chloramphenicol acetyltransferase-like domain"/>
    <property type="match status" value="1"/>
</dbReference>
<dbReference type="AlphaFoldDB" id="A0A1T4U8L9"/>
<name>A0A1T4U8L9_9BACT</name>
<dbReference type="Pfam" id="PF18563">
    <property type="entry name" value="TubC_N"/>
    <property type="match status" value="1"/>
</dbReference>
<dbReference type="GO" id="GO:0044550">
    <property type="term" value="P:secondary metabolite biosynthetic process"/>
    <property type="evidence" value="ECO:0007669"/>
    <property type="project" value="TreeGrafter"/>
</dbReference>
<dbReference type="CDD" id="cd19531">
    <property type="entry name" value="LCL_NRPS-like"/>
    <property type="match status" value="1"/>
</dbReference>
<dbReference type="PANTHER" id="PTHR45527:SF1">
    <property type="entry name" value="FATTY ACID SYNTHASE"/>
    <property type="match status" value="1"/>
</dbReference>
<dbReference type="InterPro" id="IPR023213">
    <property type="entry name" value="CAT-like_dom_sf"/>
</dbReference>
<evidence type="ECO:0000313" key="4">
    <source>
        <dbReference type="Proteomes" id="UP000190367"/>
    </source>
</evidence>
<dbReference type="RefSeq" id="WP_235021711.1">
    <property type="nucleotide sequence ID" value="NZ_FUWZ01000028.1"/>
</dbReference>
<sequence length="520" mass="58536">MNAIITKLRKLGVELNLVDNKLRASAPNGVLTSELLEEIKQHKASLISYISSVTAKADVISLQPAPLQECYSLSSAARRMYFLYELDKCSLRYNMLQVIKLKGQPDKDRIAGTFNQLLQRHEALRTYFELAEGVPVQRIASDLSLDITLCEGIEDFRKPFDLAVPPLVRVGLVNLPGDENLLMVDMHHIITDGVSQEILIKDFIRLYAGETLPPLKLHYKDYSEWQQRRMASPEMKGHGEFWMSVFKRGVPVLELPADFARTPQQADEGGVCSFALDHASTARLRQLAADNGATMFMVMLAVYNILLGRLGNQEDVVTGTPVTGRTHPDLEHIIGMFVNMLPVRNYPLGALTFEAFLADVKQNVLSCLEHEEYQYEQLTDDLKIDRSLQRNPLFDTVFTYENDDVAVLEIPGLKLSAYDTGHTIAKFDLTLSVKEMTDHLRLNVEYNARLFRQSTIKEFIGCFREIINTVIACPSIRLADIPLLSAEAGSSLLLSLDHSQVGYPSEATVHRLFERQATLH</sequence>
<evidence type="ECO:0000313" key="3">
    <source>
        <dbReference type="EMBL" id="SKA49043.1"/>
    </source>
</evidence>
<accession>A0A1T4U8L9</accession>
<dbReference type="EMBL" id="FUWZ01000028">
    <property type="protein sequence ID" value="SKA49043.1"/>
    <property type="molecule type" value="Genomic_DNA"/>
</dbReference>
<dbReference type="GO" id="GO:0043041">
    <property type="term" value="P:amino acid activation for nonribosomal peptide biosynthetic process"/>
    <property type="evidence" value="ECO:0007669"/>
    <property type="project" value="TreeGrafter"/>
</dbReference>
<dbReference type="Gene3D" id="1.10.10.1830">
    <property type="entry name" value="Non-ribosomal peptide synthase, adenylation domain"/>
    <property type="match status" value="1"/>
</dbReference>
<gene>
    <name evidence="3" type="ORF">SAMN04488128_1282</name>
</gene>
<reference evidence="4" key="1">
    <citation type="submission" date="2017-02" db="EMBL/GenBank/DDBJ databases">
        <authorList>
            <person name="Varghese N."/>
            <person name="Submissions S."/>
        </authorList>
    </citation>
    <scope>NUCLEOTIDE SEQUENCE [LARGE SCALE GENOMIC DNA]</scope>
    <source>
        <strain evidence="4">DSM 22224</strain>
    </source>
</reference>
<evidence type="ECO:0000259" key="2">
    <source>
        <dbReference type="Pfam" id="PF18563"/>
    </source>
</evidence>
<dbReference type="PANTHER" id="PTHR45527">
    <property type="entry name" value="NONRIBOSOMAL PEPTIDE SYNTHETASE"/>
    <property type="match status" value="1"/>
</dbReference>
<protein>
    <submittedName>
        <fullName evidence="3">HxxPF-repeated domain-containing protein</fullName>
    </submittedName>
</protein>